<sequence length="272" mass="30015">MFTGSEFAESEFADLVSPKACSQLSRSRPEPETSGAENVRSRRRKVEAGRPFAGLFKGPRRSIKSTEFPRIMAKLETLTTLLAWVVVLETAQAVDILLWDGPSCSGLVQARCTALSNTTCCVSNKAYQSVEIRAESCQYTTAFKNGDCTSNSPVVTKNGSRCFHGRSAAFTAASWKDRCAVARSRRALLGERRSRASAGECARHVEVDDHEILFREDPLTGIWSLRLQGVTRAELLEELASVPKDERVFWLFDHGASYVNQGVGLIFDIVDV</sequence>
<evidence type="ECO:0000313" key="2">
    <source>
        <dbReference type="EMBL" id="OAE31990.1"/>
    </source>
</evidence>
<protein>
    <submittedName>
        <fullName evidence="2">Uncharacterized protein</fullName>
    </submittedName>
</protein>
<comment type="caution">
    <text evidence="2">The sequence shown here is derived from an EMBL/GenBank/DDBJ whole genome shotgun (WGS) entry which is preliminary data.</text>
</comment>
<proteinExistence type="predicted"/>
<feature type="region of interest" description="Disordered" evidence="1">
    <location>
        <begin position="19"/>
        <end position="45"/>
    </location>
</feature>
<dbReference type="Proteomes" id="UP000077202">
    <property type="component" value="Unassembled WGS sequence"/>
</dbReference>
<evidence type="ECO:0000313" key="3">
    <source>
        <dbReference type="Proteomes" id="UP000077202"/>
    </source>
</evidence>
<dbReference type="EMBL" id="LVLJ01000930">
    <property type="protein sequence ID" value="OAE31990.1"/>
    <property type="molecule type" value="Genomic_DNA"/>
</dbReference>
<dbReference type="AlphaFoldDB" id="A0A176WFK5"/>
<reference evidence="2" key="1">
    <citation type="submission" date="2016-03" db="EMBL/GenBank/DDBJ databases">
        <title>Mechanisms controlling the formation of the plant cell surface in tip-growing cells are functionally conserved among land plants.</title>
        <authorList>
            <person name="Honkanen S."/>
            <person name="Jones V.A."/>
            <person name="Morieri G."/>
            <person name="Champion C."/>
            <person name="Hetherington A.J."/>
            <person name="Kelly S."/>
            <person name="Saint-Marcoux D."/>
            <person name="Proust H."/>
            <person name="Prescott H."/>
            <person name="Dolan L."/>
        </authorList>
    </citation>
    <scope>NUCLEOTIDE SEQUENCE [LARGE SCALE GENOMIC DNA]</scope>
    <source>
        <tissue evidence="2">Whole gametophyte</tissue>
    </source>
</reference>
<evidence type="ECO:0000256" key="1">
    <source>
        <dbReference type="SAM" id="MobiDB-lite"/>
    </source>
</evidence>
<name>A0A176WFK5_MARPO</name>
<keyword evidence="3" id="KW-1185">Reference proteome</keyword>
<organism evidence="2 3">
    <name type="scientific">Marchantia polymorpha subsp. ruderalis</name>
    <dbReference type="NCBI Taxonomy" id="1480154"/>
    <lineage>
        <taxon>Eukaryota</taxon>
        <taxon>Viridiplantae</taxon>
        <taxon>Streptophyta</taxon>
        <taxon>Embryophyta</taxon>
        <taxon>Marchantiophyta</taxon>
        <taxon>Marchantiopsida</taxon>
        <taxon>Marchantiidae</taxon>
        <taxon>Marchantiales</taxon>
        <taxon>Marchantiaceae</taxon>
        <taxon>Marchantia</taxon>
    </lineage>
</organism>
<accession>A0A176WFK5</accession>
<gene>
    <name evidence="2" type="ORF">AXG93_4421s1430</name>
</gene>